<feature type="transmembrane region" description="Helical" evidence="6">
    <location>
        <begin position="551"/>
        <end position="569"/>
    </location>
</feature>
<dbReference type="InterPro" id="IPR004477">
    <property type="entry name" value="ComEC_N"/>
</dbReference>
<dbReference type="PANTHER" id="PTHR30619:SF1">
    <property type="entry name" value="RECOMBINATION PROTEIN 2"/>
    <property type="match status" value="1"/>
</dbReference>
<dbReference type="GO" id="GO:0005886">
    <property type="term" value="C:plasma membrane"/>
    <property type="evidence" value="ECO:0007669"/>
    <property type="project" value="UniProtKB-SubCell"/>
</dbReference>
<sequence>MSAVVNAPVSPARSAGSDFRLCFPAVSAWVVTAALLRLEPGHEPLVLGAAVTAALAAVLLLTRPGLRLRHGAVATLAAVLLTSAAAAIATPLHTADLHRGPLPELVRAAERAPGAGAPAVQVELTVTGDPKAHDVQGGTGGGQTLLTVAAVADRITVLPDGGTTRTSTPVTVMARGAESVPWQRLLPSARLAAEADVRPPGEGRDTESAALLVVHGPPRLLAPPDLAQRIAGRLREGLRTATDGLPPDARGLLPGLVVGDVSRLPDDLDEAFRATDLVHLVAVSGANLAIVLGVLLGAPGLAGSAERRGLAPVLGIPLRTSALLGTALTLAFVTICRPEPSVLRAAGTGLIGMLALATGRPRQAVPALAGAVLVLVLLDPFLARSFGFLLSVLATAGLLVLGPHWAEALRARGWPHHLAGAFAAAAAAQALCAPVTVVLSGHISLVGIPCNLLAELAVAPATLLGFGVLALQPVLPGAARLLAEPAGVPATWLAQVARRGAELPGGQLAWPGGWFGTVTVALGVLAACWAAPLLLPRRAEPGRPVRARRRWVRALVTGVLLIVLLGVLLRPPQLTRIATGWPPPGWRLVMCDVGQGDMVVLSAGASGSAIVVDTGPEPAAADRCLRELGVTEVPLLVLTHFHADHVEGVPGVLRGRRVGAVEGTTADDPPGEAARVAAWAAGAGVPLLRAGRGERRSAGAGLSWEVLWPDPGAAAEAPGANNASVALAVTLAGGLRMALLGDLEPPAQAALSGRVGRVDVLKVAHHGSAYQDWDLAGALRPRLALISCGEGNAYGHPSGRTVDHLRALGATVLRTDRAGDIAVTGDSPAALGVSVHASTGTHGARKPYPRVTATVSGHAAALATGIRAATTTALATGIRVATASAPATGIRVATVPASAAGTRVATAAAAAATPAATAAGSIAPRAPPG</sequence>
<feature type="transmembrane region" description="Helical" evidence="6">
    <location>
        <begin position="277"/>
        <end position="296"/>
    </location>
</feature>
<dbReference type="InterPro" id="IPR052159">
    <property type="entry name" value="Competence_DNA_uptake"/>
</dbReference>
<feature type="transmembrane region" description="Helical" evidence="6">
    <location>
        <begin position="418"/>
        <end position="440"/>
    </location>
</feature>
<feature type="transmembrane region" description="Helical" evidence="6">
    <location>
        <begin position="342"/>
        <end position="358"/>
    </location>
</feature>
<evidence type="ECO:0000259" key="7">
    <source>
        <dbReference type="SMART" id="SM00849"/>
    </source>
</evidence>
<proteinExistence type="predicted"/>
<dbReference type="Gene3D" id="3.60.15.10">
    <property type="entry name" value="Ribonuclease Z/Hydroxyacylglutathione hydrolase-like"/>
    <property type="match status" value="1"/>
</dbReference>
<dbReference type="AlphaFoldDB" id="A0AB39TP87"/>
<protein>
    <submittedName>
        <fullName evidence="8">ComEC/Rec2 family competence protein</fullName>
    </submittedName>
</protein>
<keyword evidence="3 6" id="KW-0812">Transmembrane</keyword>
<gene>
    <name evidence="8" type="ORF">AB2U05_22440</name>
</gene>
<accession>A0AB39TP87</accession>
<evidence type="ECO:0000256" key="1">
    <source>
        <dbReference type="ARBA" id="ARBA00004651"/>
    </source>
</evidence>
<dbReference type="InterPro" id="IPR001279">
    <property type="entry name" value="Metallo-B-lactamas"/>
</dbReference>
<keyword evidence="2" id="KW-1003">Cell membrane</keyword>
<evidence type="ECO:0000256" key="2">
    <source>
        <dbReference type="ARBA" id="ARBA00022475"/>
    </source>
</evidence>
<dbReference type="SMART" id="SM00849">
    <property type="entry name" value="Lactamase_B"/>
    <property type="match status" value="1"/>
</dbReference>
<feature type="domain" description="Metallo-beta-lactamase" evidence="7">
    <location>
        <begin position="595"/>
        <end position="790"/>
    </location>
</feature>
<feature type="transmembrane region" description="Helical" evidence="6">
    <location>
        <begin position="316"/>
        <end position="335"/>
    </location>
</feature>
<evidence type="ECO:0000256" key="5">
    <source>
        <dbReference type="ARBA" id="ARBA00023136"/>
    </source>
</evidence>
<dbReference type="Pfam" id="PF03772">
    <property type="entry name" value="Competence"/>
    <property type="match status" value="1"/>
</dbReference>
<evidence type="ECO:0000256" key="4">
    <source>
        <dbReference type="ARBA" id="ARBA00022989"/>
    </source>
</evidence>
<evidence type="ECO:0000313" key="8">
    <source>
        <dbReference type="EMBL" id="XDQ81017.1"/>
    </source>
</evidence>
<dbReference type="EMBL" id="CP163445">
    <property type="protein sequence ID" value="XDQ81017.1"/>
    <property type="molecule type" value="Genomic_DNA"/>
</dbReference>
<dbReference type="Pfam" id="PF00753">
    <property type="entry name" value="Lactamase_B"/>
    <property type="match status" value="1"/>
</dbReference>
<keyword evidence="5 6" id="KW-0472">Membrane</keyword>
<dbReference type="InterPro" id="IPR036866">
    <property type="entry name" value="RibonucZ/Hydroxyglut_hydro"/>
</dbReference>
<feature type="transmembrane region" description="Helical" evidence="6">
    <location>
        <begin position="452"/>
        <end position="475"/>
    </location>
</feature>
<dbReference type="SUPFAM" id="SSF56281">
    <property type="entry name" value="Metallo-hydrolase/oxidoreductase"/>
    <property type="match status" value="1"/>
</dbReference>
<comment type="subcellular location">
    <subcellularLocation>
        <location evidence="1">Cell membrane</location>
        <topology evidence="1">Multi-pass membrane protein</topology>
    </subcellularLocation>
</comment>
<feature type="transmembrane region" description="Helical" evidence="6">
    <location>
        <begin position="44"/>
        <end position="62"/>
    </location>
</feature>
<feature type="transmembrane region" description="Helical" evidence="6">
    <location>
        <begin position="388"/>
        <end position="406"/>
    </location>
</feature>
<evidence type="ECO:0000256" key="6">
    <source>
        <dbReference type="SAM" id="Phobius"/>
    </source>
</evidence>
<organism evidence="8">
    <name type="scientific">Streptomyces sp. Y1</name>
    <dbReference type="NCBI Taxonomy" id="3238634"/>
    <lineage>
        <taxon>Bacteria</taxon>
        <taxon>Bacillati</taxon>
        <taxon>Actinomycetota</taxon>
        <taxon>Actinomycetes</taxon>
        <taxon>Kitasatosporales</taxon>
        <taxon>Streptomycetaceae</taxon>
        <taxon>Streptomyces</taxon>
    </lineage>
</organism>
<dbReference type="RefSeq" id="WP_369184051.1">
    <property type="nucleotide sequence ID" value="NZ_CP163445.1"/>
</dbReference>
<name>A0AB39TP87_9ACTN</name>
<evidence type="ECO:0000256" key="3">
    <source>
        <dbReference type="ARBA" id="ARBA00022692"/>
    </source>
</evidence>
<feature type="transmembrane region" description="Helical" evidence="6">
    <location>
        <begin position="513"/>
        <end position="535"/>
    </location>
</feature>
<keyword evidence="4 6" id="KW-1133">Transmembrane helix</keyword>
<dbReference type="NCBIfam" id="TIGR00360">
    <property type="entry name" value="ComEC_N-term"/>
    <property type="match status" value="1"/>
</dbReference>
<reference evidence="8" key="1">
    <citation type="submission" date="2024-07" db="EMBL/GenBank/DDBJ databases">
        <authorList>
            <person name="Yu S.T."/>
        </authorList>
    </citation>
    <scope>NUCLEOTIDE SEQUENCE</scope>
    <source>
        <strain evidence="8">Y1</strain>
    </source>
</reference>
<dbReference type="PANTHER" id="PTHR30619">
    <property type="entry name" value="DNA INTERNALIZATION/COMPETENCE PROTEIN COMEC/REC2"/>
    <property type="match status" value="1"/>
</dbReference>